<dbReference type="AlphaFoldDB" id="N6WZG3"/>
<comment type="caution">
    <text evidence="2">The sequence shown here is derived from an EMBL/GenBank/DDBJ whole genome shotgun (WGS) entry which is preliminary data.</text>
</comment>
<evidence type="ECO:0000259" key="1">
    <source>
        <dbReference type="Pfam" id="PF01890"/>
    </source>
</evidence>
<keyword evidence="3" id="KW-1185">Reference proteome</keyword>
<dbReference type="Gene3D" id="3.30.420.180">
    <property type="entry name" value="CobE/GbiG C-terminal domain"/>
    <property type="match status" value="1"/>
</dbReference>
<dbReference type="RefSeq" id="WP_004582372.1">
    <property type="nucleotide sequence ID" value="NZ_AP028878.1"/>
</dbReference>
<evidence type="ECO:0000313" key="2">
    <source>
        <dbReference type="EMBL" id="ENO14153.1"/>
    </source>
</evidence>
<dbReference type="eggNOG" id="ENOG5032Z7J">
    <property type="taxonomic scope" value="Bacteria"/>
</dbReference>
<dbReference type="EMBL" id="APLQ01000014">
    <property type="protein sequence ID" value="ENO14153.1"/>
    <property type="molecule type" value="Genomic_DNA"/>
</dbReference>
<organism evidence="2 3">
    <name type="scientific">Marinobacter nanhaiticus D15-8W</name>
    <dbReference type="NCBI Taxonomy" id="626887"/>
    <lineage>
        <taxon>Bacteria</taxon>
        <taxon>Pseudomonadati</taxon>
        <taxon>Pseudomonadota</taxon>
        <taxon>Gammaproteobacteria</taxon>
        <taxon>Pseudomonadales</taxon>
        <taxon>Marinobacteraceae</taxon>
        <taxon>Marinobacter</taxon>
    </lineage>
</organism>
<sequence length="124" mass="13073">MKVAGFGYRKGARVDSLAEALALAVEAHGDIDCLVAGSRKRGAVEALGLRRNLQVKLVDEGVFKEISTMTQSEASLREKGTGSFAEAVALAGAGRDARLLGPRMVSKDRMATCAVAEVAEVPWL</sequence>
<evidence type="ECO:0000313" key="3">
    <source>
        <dbReference type="Proteomes" id="UP000013165"/>
    </source>
</evidence>
<dbReference type="Pfam" id="PF01890">
    <property type="entry name" value="CbiG_C"/>
    <property type="match status" value="1"/>
</dbReference>
<dbReference type="OrthoDB" id="6370669at2"/>
<feature type="domain" description="CobE/GbiG C-terminal" evidence="1">
    <location>
        <begin position="3"/>
        <end position="116"/>
    </location>
</feature>
<dbReference type="Proteomes" id="UP000013165">
    <property type="component" value="Unassembled WGS sequence"/>
</dbReference>
<dbReference type="InterPro" id="IPR002750">
    <property type="entry name" value="CobE/GbiG_C"/>
</dbReference>
<reference evidence="2 3" key="1">
    <citation type="journal article" date="2013" name="Genome Announc.">
        <title>Genome Sequence of the Polycyclic Aromatic Hydrocarbon-Degrading Bacterium Strain Marinobacter nanhaiticus D15-8WT.</title>
        <authorList>
            <person name="Cui Z."/>
            <person name="Gao W."/>
            <person name="Li Q."/>
            <person name="Xu G."/>
            <person name="Zheng L."/>
        </authorList>
    </citation>
    <scope>NUCLEOTIDE SEQUENCE [LARGE SCALE GENOMIC DNA]</scope>
    <source>
        <strain evidence="2 3">D15-8W</strain>
    </source>
</reference>
<name>N6WZG3_9GAMM</name>
<gene>
    <name evidence="2" type="ORF">J057_22205</name>
</gene>
<dbReference type="STRING" id="626887.J057_22205"/>
<proteinExistence type="predicted"/>
<accession>N6WZG3</accession>
<protein>
    <recommendedName>
        <fullName evidence="1">CobE/GbiG C-terminal domain-containing protein</fullName>
    </recommendedName>
</protein>
<dbReference type="HOGENOM" id="CLU_087913_2_0_6"/>
<dbReference type="InterPro" id="IPR036518">
    <property type="entry name" value="CobE/GbiG_C_sf"/>
</dbReference>
<dbReference type="SUPFAM" id="SSF159664">
    <property type="entry name" value="CobE/GbiG C-terminal domain-like"/>
    <property type="match status" value="1"/>
</dbReference>
<dbReference type="GO" id="GO:0009236">
    <property type="term" value="P:cobalamin biosynthetic process"/>
    <property type="evidence" value="ECO:0007669"/>
    <property type="project" value="InterPro"/>
</dbReference>
<dbReference type="PATRIC" id="fig|626887.3.peg.4441"/>